<dbReference type="EMBL" id="CABPRJ010000956">
    <property type="protein sequence ID" value="VVC32449.1"/>
    <property type="molecule type" value="Genomic_DNA"/>
</dbReference>
<evidence type="ECO:0000313" key="1">
    <source>
        <dbReference type="EMBL" id="VVC32449.1"/>
    </source>
</evidence>
<dbReference type="AlphaFoldDB" id="A0A5E4MLK1"/>
<sequence>MSVVTGGHMIRNEFISGDSLGMRVEKIRENRLRLFGKKKWLDATENDMRIVGVCRMVDWVNWKFIGRRWSTKKSWNEDEGEEEK</sequence>
<keyword evidence="2" id="KW-1185">Reference proteome</keyword>
<dbReference type="Proteomes" id="UP000325440">
    <property type="component" value="Unassembled WGS sequence"/>
</dbReference>
<evidence type="ECO:0000313" key="2">
    <source>
        <dbReference type="Proteomes" id="UP000325440"/>
    </source>
</evidence>
<organism evidence="1 2">
    <name type="scientific">Cinara cedri</name>
    <dbReference type="NCBI Taxonomy" id="506608"/>
    <lineage>
        <taxon>Eukaryota</taxon>
        <taxon>Metazoa</taxon>
        <taxon>Ecdysozoa</taxon>
        <taxon>Arthropoda</taxon>
        <taxon>Hexapoda</taxon>
        <taxon>Insecta</taxon>
        <taxon>Pterygota</taxon>
        <taxon>Neoptera</taxon>
        <taxon>Paraneoptera</taxon>
        <taxon>Hemiptera</taxon>
        <taxon>Sternorrhyncha</taxon>
        <taxon>Aphidomorpha</taxon>
        <taxon>Aphidoidea</taxon>
        <taxon>Aphididae</taxon>
        <taxon>Lachninae</taxon>
        <taxon>Cinara</taxon>
    </lineage>
</organism>
<protein>
    <submittedName>
        <fullName evidence="1">Uncharacterized protein</fullName>
    </submittedName>
</protein>
<proteinExistence type="predicted"/>
<name>A0A5E4MLK1_9HEMI</name>
<reference evidence="1 2" key="1">
    <citation type="submission" date="2019-08" db="EMBL/GenBank/DDBJ databases">
        <authorList>
            <person name="Alioto T."/>
            <person name="Alioto T."/>
            <person name="Gomez Garrido J."/>
        </authorList>
    </citation>
    <scope>NUCLEOTIDE SEQUENCE [LARGE SCALE GENOMIC DNA]</scope>
</reference>
<gene>
    <name evidence="1" type="ORF">CINCED_3A023566</name>
</gene>
<accession>A0A5E4MLK1</accession>